<dbReference type="PANTHER" id="PTHR10161:SF14">
    <property type="entry name" value="TARTRATE-RESISTANT ACID PHOSPHATASE TYPE 5"/>
    <property type="match status" value="1"/>
</dbReference>
<comment type="catalytic activity">
    <reaction evidence="1 6">
        <text>a phosphate monoester + H2O = an alcohol + phosphate</text>
        <dbReference type="Rhea" id="RHEA:15017"/>
        <dbReference type="ChEBI" id="CHEBI:15377"/>
        <dbReference type="ChEBI" id="CHEBI:30879"/>
        <dbReference type="ChEBI" id="CHEBI:43474"/>
        <dbReference type="ChEBI" id="CHEBI:67140"/>
        <dbReference type="EC" id="3.1.3.2"/>
    </reaction>
</comment>
<keyword evidence="6 7" id="KW-0408">Iron</keyword>
<dbReference type="PANTHER" id="PTHR10161">
    <property type="entry name" value="TARTRATE-RESISTANT ACID PHOSPHATASE TYPE 5"/>
    <property type="match status" value="1"/>
</dbReference>
<evidence type="ECO:0000256" key="4">
    <source>
        <dbReference type="ARBA" id="ARBA00022729"/>
    </source>
</evidence>
<name>A0A2G8JQT5_STIJA</name>
<dbReference type="Proteomes" id="UP000230750">
    <property type="component" value="Unassembled WGS sequence"/>
</dbReference>
<dbReference type="GO" id="GO:0045453">
    <property type="term" value="P:bone resorption"/>
    <property type="evidence" value="ECO:0007669"/>
    <property type="project" value="TreeGrafter"/>
</dbReference>
<evidence type="ECO:0000313" key="11">
    <source>
        <dbReference type="EMBL" id="PIK38132.1"/>
    </source>
</evidence>
<evidence type="ECO:0000256" key="9">
    <source>
        <dbReference type="SAM" id="SignalP"/>
    </source>
</evidence>
<evidence type="ECO:0000256" key="1">
    <source>
        <dbReference type="ARBA" id="ARBA00000032"/>
    </source>
</evidence>
<feature type="binding site" evidence="7">
    <location>
        <position position="124"/>
    </location>
    <ligand>
        <name>Fe cation</name>
        <dbReference type="ChEBI" id="CHEBI:24875"/>
        <label>2</label>
    </ligand>
</feature>
<dbReference type="AlphaFoldDB" id="A0A2G8JQT5"/>
<feature type="chain" id="PRO_5013634437" description="Tartrate-resistant acid phosphatase type 5" evidence="9">
    <location>
        <begin position="24"/>
        <end position="350"/>
    </location>
</feature>
<evidence type="ECO:0000259" key="10">
    <source>
        <dbReference type="Pfam" id="PF00149"/>
    </source>
</evidence>
<comment type="cofactor">
    <cofactor evidence="7">
        <name>Fe cation</name>
        <dbReference type="ChEBI" id="CHEBI:24875"/>
    </cofactor>
    <text evidence="7">Binds 2 iron ions per subunit.</text>
</comment>
<dbReference type="EMBL" id="MRZV01001399">
    <property type="protein sequence ID" value="PIK38132.1"/>
    <property type="molecule type" value="Genomic_DNA"/>
</dbReference>
<keyword evidence="5 6" id="KW-0378">Hydrolase</keyword>
<feature type="binding site" evidence="7">
    <location>
        <position position="89"/>
    </location>
    <ligand>
        <name>Fe cation</name>
        <dbReference type="ChEBI" id="CHEBI:24875"/>
        <label>1</label>
    </ligand>
</feature>
<evidence type="ECO:0000256" key="2">
    <source>
        <dbReference type="ARBA" id="ARBA00012646"/>
    </source>
</evidence>
<gene>
    <name evidence="11" type="ORF">BSL78_25017</name>
</gene>
<feature type="binding site" evidence="7">
    <location>
        <position position="86"/>
    </location>
    <ligand>
        <name>Fe cation</name>
        <dbReference type="ChEBI" id="CHEBI:24875"/>
        <label>1</label>
    </ligand>
</feature>
<evidence type="ECO:0000256" key="8">
    <source>
        <dbReference type="PIRSR" id="PIRSR000898-3"/>
    </source>
</evidence>
<dbReference type="Gene3D" id="3.60.21.10">
    <property type="match status" value="1"/>
</dbReference>
<reference evidence="11 12" key="1">
    <citation type="journal article" date="2017" name="PLoS Biol.">
        <title>The sea cucumber genome provides insights into morphological evolution and visceral regeneration.</title>
        <authorList>
            <person name="Zhang X."/>
            <person name="Sun L."/>
            <person name="Yuan J."/>
            <person name="Sun Y."/>
            <person name="Gao Y."/>
            <person name="Zhang L."/>
            <person name="Li S."/>
            <person name="Dai H."/>
            <person name="Hamel J.F."/>
            <person name="Liu C."/>
            <person name="Yu Y."/>
            <person name="Liu S."/>
            <person name="Lin W."/>
            <person name="Guo K."/>
            <person name="Jin S."/>
            <person name="Xu P."/>
            <person name="Storey K.B."/>
            <person name="Huan P."/>
            <person name="Zhang T."/>
            <person name="Zhou Y."/>
            <person name="Zhang J."/>
            <person name="Lin C."/>
            <person name="Li X."/>
            <person name="Xing L."/>
            <person name="Huo D."/>
            <person name="Sun M."/>
            <person name="Wang L."/>
            <person name="Mercier A."/>
            <person name="Li F."/>
            <person name="Yang H."/>
            <person name="Xiang J."/>
        </authorList>
    </citation>
    <scope>NUCLEOTIDE SEQUENCE [LARGE SCALE GENOMIC DNA]</scope>
    <source>
        <strain evidence="11">Shaxun</strain>
        <tissue evidence="11">Muscle</tissue>
    </source>
</reference>
<dbReference type="GO" id="GO:0046872">
    <property type="term" value="F:metal ion binding"/>
    <property type="evidence" value="ECO:0007669"/>
    <property type="project" value="UniProtKB-KW"/>
</dbReference>
<dbReference type="PIRSF" id="PIRSF000898">
    <property type="entry name" value="Acid_Ptase_5"/>
    <property type="match status" value="1"/>
</dbReference>
<dbReference type="InterPro" id="IPR051558">
    <property type="entry name" value="Metallophosphoesterase_PAP"/>
</dbReference>
<evidence type="ECO:0000256" key="5">
    <source>
        <dbReference type="ARBA" id="ARBA00022801"/>
    </source>
</evidence>
<dbReference type="STRING" id="307972.A0A2G8JQT5"/>
<feature type="binding site" evidence="7">
    <location>
        <position position="258"/>
    </location>
    <ligand>
        <name>Fe cation</name>
        <dbReference type="ChEBI" id="CHEBI:24875"/>
        <label>1</label>
    </ligand>
</feature>
<feature type="signal peptide" evidence="9">
    <location>
        <begin position="1"/>
        <end position="23"/>
    </location>
</feature>
<feature type="binding site" evidence="7">
    <location>
        <position position="256"/>
    </location>
    <ligand>
        <name>Fe cation</name>
        <dbReference type="ChEBI" id="CHEBI:24875"/>
        <label>2</label>
    </ligand>
</feature>
<evidence type="ECO:0000256" key="6">
    <source>
        <dbReference type="PIRNR" id="PIRNR000898"/>
    </source>
</evidence>
<dbReference type="InterPro" id="IPR004843">
    <property type="entry name" value="Calcineurin-like_PHP"/>
</dbReference>
<dbReference type="InterPro" id="IPR024927">
    <property type="entry name" value="Acid_PPase"/>
</dbReference>
<feature type="binding site" evidence="7">
    <location>
        <position position="86"/>
    </location>
    <ligand>
        <name>Fe cation</name>
        <dbReference type="ChEBI" id="CHEBI:24875"/>
        <label>2</label>
    </ligand>
</feature>
<accession>A0A2G8JQT5</accession>
<keyword evidence="7" id="KW-0479">Metal-binding</keyword>
<protein>
    <recommendedName>
        <fullName evidence="3 6">Tartrate-resistant acid phosphatase type 5</fullName>
        <ecNumber evidence="2 6">3.1.3.2</ecNumber>
    </recommendedName>
</protein>
<proteinExistence type="predicted"/>
<organism evidence="11 12">
    <name type="scientific">Stichopus japonicus</name>
    <name type="common">Sea cucumber</name>
    <dbReference type="NCBI Taxonomy" id="307972"/>
    <lineage>
        <taxon>Eukaryota</taxon>
        <taxon>Metazoa</taxon>
        <taxon>Echinodermata</taxon>
        <taxon>Eleutherozoa</taxon>
        <taxon>Echinozoa</taxon>
        <taxon>Holothuroidea</taxon>
        <taxon>Aspidochirotacea</taxon>
        <taxon>Aspidochirotida</taxon>
        <taxon>Stichopodidae</taxon>
        <taxon>Apostichopus</taxon>
    </lineage>
</organism>
<evidence type="ECO:0000256" key="3">
    <source>
        <dbReference type="ARBA" id="ARBA00015822"/>
    </source>
</evidence>
<evidence type="ECO:0000256" key="7">
    <source>
        <dbReference type="PIRSR" id="PIRSR000898-1"/>
    </source>
</evidence>
<sequence>MAFNWSPLLQVIALFIVAVSVTGTKSKEARDLGNRTAEDELNFLVIADWGGIPIWPYVSPDELSVAVQMAKISAEVDAKFVLAYGDNFYEDGVKDVNDKRFTETFENVFSQTSLQIPWYVVAGNHDHRGNVSGQIAYSDKSNRWNFPSEYYRLNFKIPGGGATMVVLMIDTVVLCGGAHDDVPGCDLRGPDNPVHAETQWQWIEKELEASKDADYVIVGGHYPVWSISEHGPTIRLVDRLRPLLLKYNVTAYFSGHDHNLQHIRESNTSLDVFVIGSANIVQPSLAHMDSVPAEWVKFYYAHLGSLGGFAYVTATSDKLKLTFVTGVGNRDIYSIDMMPRPKNHILEQNL</sequence>
<dbReference type="Pfam" id="PF00149">
    <property type="entry name" value="Metallophos"/>
    <property type="match status" value="1"/>
</dbReference>
<dbReference type="EC" id="3.1.3.2" evidence="2 6"/>
<comment type="caution">
    <text evidence="11">The sequence shown here is derived from an EMBL/GenBank/DDBJ whole genome shotgun (WGS) entry which is preliminary data.</text>
</comment>
<keyword evidence="12" id="KW-1185">Reference proteome</keyword>
<dbReference type="SUPFAM" id="SSF56300">
    <property type="entry name" value="Metallo-dependent phosphatases"/>
    <property type="match status" value="1"/>
</dbReference>
<feature type="domain" description="Calcineurin-like phosphoesterase" evidence="10">
    <location>
        <begin position="42"/>
        <end position="259"/>
    </location>
</feature>
<dbReference type="OrthoDB" id="411211at2759"/>
<dbReference type="GO" id="GO:0003993">
    <property type="term" value="F:acid phosphatase activity"/>
    <property type="evidence" value="ECO:0007669"/>
    <property type="project" value="UniProtKB-UniRule"/>
</dbReference>
<evidence type="ECO:0000313" key="12">
    <source>
        <dbReference type="Proteomes" id="UP000230750"/>
    </source>
</evidence>
<feature type="binding site" evidence="7">
    <location>
        <position position="48"/>
    </location>
    <ligand>
        <name>Fe cation</name>
        <dbReference type="ChEBI" id="CHEBI:24875"/>
        <label>1</label>
    </ligand>
</feature>
<keyword evidence="4 9" id="KW-0732">Signal</keyword>
<feature type="binding site" evidence="7">
    <location>
        <position position="221"/>
    </location>
    <ligand>
        <name>Fe cation</name>
        <dbReference type="ChEBI" id="CHEBI:24875"/>
        <label>2</label>
    </ligand>
</feature>
<dbReference type="CDD" id="cd07378">
    <property type="entry name" value="MPP_ACP5"/>
    <property type="match status" value="1"/>
</dbReference>
<dbReference type="InterPro" id="IPR029052">
    <property type="entry name" value="Metallo-depent_PP-like"/>
</dbReference>
<feature type="glycosylation site" description="N-linked (GlcNAc...) asparagine" evidence="8">
    <location>
        <position position="130"/>
    </location>
</feature>
<dbReference type="FunFam" id="3.60.21.10:FF:000062">
    <property type="entry name" value="Tartrate-resistant acid phosphatase type 5"/>
    <property type="match status" value="1"/>
</dbReference>